<sequence>MGGKESKDDPSPGLFSIGIDPGGSNEYVMMWNMSKRYRSTGVWQKQNQFFSYIHELNYIYRFNFSSDENETYFTYSIVNPAIVSRLVMTMSGQLNQQVSHRDYWRWESIFGLPKEQTEVYAFCGPFGIFSKNQPTFCECLQGFEPYSTENTRLNHWSDGCVRKTPLQCEYPFFKGKKGWIPESFGCKVACRSNPTPCSES</sequence>
<evidence type="ECO:0000313" key="5">
    <source>
        <dbReference type="Proteomes" id="UP001188597"/>
    </source>
</evidence>
<evidence type="ECO:0000313" key="4">
    <source>
        <dbReference type="EMBL" id="KAK3023752.1"/>
    </source>
</evidence>
<evidence type="ECO:0000256" key="2">
    <source>
        <dbReference type="ARBA" id="ARBA00023157"/>
    </source>
</evidence>
<evidence type="ECO:0000259" key="3">
    <source>
        <dbReference type="Pfam" id="PF00954"/>
    </source>
</evidence>
<dbReference type="InterPro" id="IPR000858">
    <property type="entry name" value="S_locus_glycoprot_dom"/>
</dbReference>
<accession>A0AA88WBF0</accession>
<name>A0AA88WBF0_9ASTE</name>
<dbReference type="Pfam" id="PF00954">
    <property type="entry name" value="S_locus_glycop"/>
    <property type="match status" value="1"/>
</dbReference>
<dbReference type="AlphaFoldDB" id="A0AA88WBF0"/>
<dbReference type="GO" id="GO:0048544">
    <property type="term" value="P:recognition of pollen"/>
    <property type="evidence" value="ECO:0007669"/>
    <property type="project" value="InterPro"/>
</dbReference>
<dbReference type="EMBL" id="JAVXUP010000637">
    <property type="protein sequence ID" value="KAK3023752.1"/>
    <property type="molecule type" value="Genomic_DNA"/>
</dbReference>
<dbReference type="PANTHER" id="PTHR32444">
    <property type="entry name" value="BULB-TYPE LECTIN DOMAIN-CONTAINING PROTEIN"/>
    <property type="match status" value="1"/>
</dbReference>
<gene>
    <name evidence="4" type="ORF">RJ639_044461</name>
</gene>
<keyword evidence="5" id="KW-1185">Reference proteome</keyword>
<keyword evidence="1" id="KW-0732">Signal</keyword>
<comment type="caution">
    <text evidence="4">The sequence shown here is derived from an EMBL/GenBank/DDBJ whole genome shotgun (WGS) entry which is preliminary data.</text>
</comment>
<reference evidence="4" key="1">
    <citation type="submission" date="2022-12" db="EMBL/GenBank/DDBJ databases">
        <title>Draft genome assemblies for two species of Escallonia (Escalloniales).</title>
        <authorList>
            <person name="Chanderbali A."/>
            <person name="Dervinis C."/>
            <person name="Anghel I."/>
            <person name="Soltis D."/>
            <person name="Soltis P."/>
            <person name="Zapata F."/>
        </authorList>
    </citation>
    <scope>NUCLEOTIDE SEQUENCE</scope>
    <source>
        <strain evidence="4">UCBG64.0493</strain>
        <tissue evidence="4">Leaf</tissue>
    </source>
</reference>
<proteinExistence type="predicted"/>
<feature type="domain" description="S-locus glycoprotein" evidence="3">
    <location>
        <begin position="40"/>
        <end position="146"/>
    </location>
</feature>
<evidence type="ECO:0000256" key="1">
    <source>
        <dbReference type="ARBA" id="ARBA00022729"/>
    </source>
</evidence>
<keyword evidence="2" id="KW-1015">Disulfide bond</keyword>
<organism evidence="4 5">
    <name type="scientific">Escallonia herrerae</name>
    <dbReference type="NCBI Taxonomy" id="1293975"/>
    <lineage>
        <taxon>Eukaryota</taxon>
        <taxon>Viridiplantae</taxon>
        <taxon>Streptophyta</taxon>
        <taxon>Embryophyta</taxon>
        <taxon>Tracheophyta</taxon>
        <taxon>Spermatophyta</taxon>
        <taxon>Magnoliopsida</taxon>
        <taxon>eudicotyledons</taxon>
        <taxon>Gunneridae</taxon>
        <taxon>Pentapetalae</taxon>
        <taxon>asterids</taxon>
        <taxon>campanulids</taxon>
        <taxon>Escalloniales</taxon>
        <taxon>Escalloniaceae</taxon>
        <taxon>Escallonia</taxon>
    </lineage>
</organism>
<protein>
    <recommendedName>
        <fullName evidence="3">S-locus glycoprotein domain-containing protein</fullName>
    </recommendedName>
</protein>
<dbReference type="Proteomes" id="UP001188597">
    <property type="component" value="Unassembled WGS sequence"/>
</dbReference>
<dbReference type="PANTHER" id="PTHR32444:SF247">
    <property type="entry name" value="OS01G0958200 PROTEIN"/>
    <property type="match status" value="1"/>
</dbReference>